<keyword evidence="2" id="KW-1133">Transmembrane helix</keyword>
<evidence type="ECO:0000313" key="4">
    <source>
        <dbReference type="Proteomes" id="UP000466785"/>
    </source>
</evidence>
<organism evidence="3 4">
    <name type="scientific">Mycolicibacterium poriferae</name>
    <dbReference type="NCBI Taxonomy" id="39694"/>
    <lineage>
        <taxon>Bacteria</taxon>
        <taxon>Bacillati</taxon>
        <taxon>Actinomycetota</taxon>
        <taxon>Actinomycetes</taxon>
        <taxon>Mycobacteriales</taxon>
        <taxon>Mycobacteriaceae</taxon>
        <taxon>Mycolicibacterium</taxon>
    </lineage>
</organism>
<evidence type="ECO:0000313" key="3">
    <source>
        <dbReference type="EMBL" id="BBX54615.1"/>
    </source>
</evidence>
<evidence type="ECO:0000256" key="2">
    <source>
        <dbReference type="SAM" id="Phobius"/>
    </source>
</evidence>
<evidence type="ECO:0000256" key="1">
    <source>
        <dbReference type="SAM" id="MobiDB-lite"/>
    </source>
</evidence>
<dbReference type="SUPFAM" id="SSF49785">
    <property type="entry name" value="Galactose-binding domain-like"/>
    <property type="match status" value="1"/>
</dbReference>
<feature type="region of interest" description="Disordered" evidence="1">
    <location>
        <begin position="137"/>
        <end position="171"/>
    </location>
</feature>
<dbReference type="KEGG" id="mpof:MPOR_56410"/>
<dbReference type="EMBL" id="AP022571">
    <property type="protein sequence ID" value="BBX54615.1"/>
    <property type="molecule type" value="Genomic_DNA"/>
</dbReference>
<keyword evidence="3" id="KW-0614">Plasmid</keyword>
<name>A0A6N4VIF1_9MYCO</name>
<gene>
    <name evidence="3" type="ORF">MPOR_56410</name>
</gene>
<geneLocation type="plasmid" evidence="4">
    <name>pjcm12603 dna</name>
</geneLocation>
<dbReference type="AlphaFoldDB" id="A0A6N4VIF1"/>
<protein>
    <recommendedName>
        <fullName evidence="5">F5/8 type C domain-containing protein</fullName>
    </recommendedName>
</protein>
<feature type="transmembrane region" description="Helical" evidence="2">
    <location>
        <begin position="111"/>
        <end position="132"/>
    </location>
</feature>
<dbReference type="RefSeq" id="WP_163681240.1">
    <property type="nucleotide sequence ID" value="NZ_AP022571.1"/>
</dbReference>
<feature type="region of interest" description="Disordered" evidence="1">
    <location>
        <begin position="323"/>
        <end position="358"/>
    </location>
</feature>
<sequence length="373" mass="38216">MADTPIITDESWVDDLMGGPDPAAVPTAATMQPGDAGTDLDAGQPEPEPEPELEAEQYDDSAEAPTDPRLQSGAGIADEVPPVHLDTAAALTAERDESGAARADAGAKRTAVALGAGLVVAVSAIVAALVTFSDTDAPAAPRQDSPAAAAPVAQPQPVPTSAAPTVPQDQSIPFTASAPCAAGSTSAQSLTDTATDSAWVCARGSRDEALEGKILTVDFGKSYMISGVEVTPGWVAKTPGGQDRWLQHRVVTRLQYIFLNGNVVSDIFTQDTGNAHGPVTAALPRRVLASRVNVVVLQTSRPPASPLPATDPAALPEAQPGLVESLLGEGGGPLSETPQNPQPYPDLTVPDNGSDPVDNTFAMSALKFLGYQP</sequence>
<dbReference type="Gene3D" id="2.60.120.260">
    <property type="entry name" value="Galactose-binding domain-like"/>
    <property type="match status" value="1"/>
</dbReference>
<feature type="compositionally biased region" description="Acidic residues" evidence="1">
    <location>
        <begin position="47"/>
        <end position="62"/>
    </location>
</feature>
<reference evidence="3 4" key="1">
    <citation type="journal article" date="2019" name="Emerg. Microbes Infect.">
        <title>Comprehensive subspecies identification of 175 nontuberculous mycobacteria species based on 7547 genomic profiles.</title>
        <authorList>
            <person name="Matsumoto Y."/>
            <person name="Kinjo T."/>
            <person name="Motooka D."/>
            <person name="Nabeya D."/>
            <person name="Jung N."/>
            <person name="Uechi K."/>
            <person name="Horii T."/>
            <person name="Iida T."/>
            <person name="Fujita J."/>
            <person name="Nakamura S."/>
        </authorList>
    </citation>
    <scope>NUCLEOTIDE SEQUENCE [LARGE SCALE GENOMIC DNA]</scope>
    <source>
        <strain evidence="3 4">JCM 12603</strain>
        <plasmid evidence="4">pjcm12603 dna</plasmid>
    </source>
</reference>
<evidence type="ECO:0008006" key="5">
    <source>
        <dbReference type="Google" id="ProtNLM"/>
    </source>
</evidence>
<dbReference type="InterPro" id="IPR008979">
    <property type="entry name" value="Galactose-bd-like_sf"/>
</dbReference>
<proteinExistence type="predicted"/>
<keyword evidence="2" id="KW-0472">Membrane</keyword>
<keyword evidence="4" id="KW-1185">Reference proteome</keyword>
<feature type="region of interest" description="Disordered" evidence="1">
    <location>
        <begin position="1"/>
        <end position="82"/>
    </location>
</feature>
<dbReference type="Proteomes" id="UP000466785">
    <property type="component" value="Plasmid pJCM12603"/>
</dbReference>
<keyword evidence="2" id="KW-0812">Transmembrane</keyword>
<accession>A0A6N4VIF1</accession>
<feature type="compositionally biased region" description="Low complexity" evidence="1">
    <location>
        <begin position="137"/>
        <end position="168"/>
    </location>
</feature>